<evidence type="ECO:0000256" key="2">
    <source>
        <dbReference type="ARBA" id="ARBA00023015"/>
    </source>
</evidence>
<evidence type="ECO:0000313" key="8">
    <source>
        <dbReference type="Proteomes" id="UP001322138"/>
    </source>
</evidence>
<feature type="region of interest" description="Disordered" evidence="5">
    <location>
        <begin position="97"/>
        <end position="130"/>
    </location>
</feature>
<dbReference type="RefSeq" id="XP_062730042.1">
    <property type="nucleotide sequence ID" value="XM_062881323.1"/>
</dbReference>
<dbReference type="PANTHER" id="PTHR47840">
    <property type="entry name" value="ZN(II)2CYS6 TRANSCRIPTION FACTOR (EUROFUNG)-RELATED"/>
    <property type="match status" value="1"/>
</dbReference>
<keyword evidence="2" id="KW-0805">Transcription regulation</keyword>
<accession>A0ABR0FAQ3</accession>
<protein>
    <recommendedName>
        <fullName evidence="6">Zn(2)-C6 fungal-type domain-containing protein</fullName>
    </recommendedName>
</protein>
<dbReference type="CDD" id="cd12148">
    <property type="entry name" value="fungal_TF_MHR"/>
    <property type="match status" value="1"/>
</dbReference>
<dbReference type="GeneID" id="87900805"/>
<sequence length="671" mass="74997">MINRTSESSYISDLEPPRKKLRVRKGTKSCWECKRRKVRCIFSVETNSVCDACERRRSTCLSQEFPDVVTQHINGDTEGRLGRVESLVENLARKIDSLNSAQRDTEDRTPDLQQPPLPSNPESEDNRQTTELRRTATELLEAWPDKSVLDQISELPLQTSLMELLFKVGGILSPNPSASSKPSLVDTMQRPPPGAHPVLIARRALLLGLLLQDVPASCVEPLENRATRYRDVMSRAVERAISMVKSNDQLTDSIEGIECIMMESMYHDRVGNLLRSWSATRRAMTMAQLMGLHRGKQAKTCLNTLSSNTEANIDPEYLWSRIVQSDRYLSLLLGLPQGSSDNSFATPKVLEKCTPAEQLRRLHCVAAGYILQRNDINDISATREIDGLLQKASAFMPPRWWLAPDFAPRTAEDDLEAPDKTLRLMSQAVHYHLLTQLHLPYLLRPASDLSCNYSKITAVDASREVITRFLTFRKGNPVSSYCHGIDFLAFIASTAMCIAHLDSHRQKVQRVLGFDALDFLAHQRQGDRGMLEATLEAMERMSVDGEDAIAKRIATLLRHLLFIESEAAAGEICSYRSQSEQQAEEAEELGCGGTTTDGDNILRIHIPYLGEIVIRRGSDMPEGLAYAFGEDGQPFELGSVESWGLQGVDTTFFDNLLRGAGESESAVFEQP</sequence>
<dbReference type="PANTHER" id="PTHR47840:SF1">
    <property type="entry name" value="ZN(II)2CYS6 TRANSCRIPTION FACTOR (EUROFUNG)"/>
    <property type="match status" value="1"/>
</dbReference>
<dbReference type="CDD" id="cd00067">
    <property type="entry name" value="GAL4"/>
    <property type="match status" value="1"/>
</dbReference>
<reference evidence="7 8" key="1">
    <citation type="journal article" date="2023" name="bioRxiv">
        <title>High-quality genome assemblies of four members of thePodospora anserinaspecies complex.</title>
        <authorList>
            <person name="Ament-Velasquez S.L."/>
            <person name="Vogan A.A."/>
            <person name="Wallerman O."/>
            <person name="Hartmann F."/>
            <person name="Gautier V."/>
            <person name="Silar P."/>
            <person name="Giraud T."/>
            <person name="Johannesson H."/>
        </authorList>
    </citation>
    <scope>NUCLEOTIDE SEQUENCE [LARGE SCALE GENOMIC DNA]</scope>
    <source>
        <strain evidence="7 8">CBS 112042</strain>
    </source>
</reference>
<organism evidence="7 8">
    <name type="scientific">Podospora bellae-mahoneyi</name>
    <dbReference type="NCBI Taxonomy" id="2093777"/>
    <lineage>
        <taxon>Eukaryota</taxon>
        <taxon>Fungi</taxon>
        <taxon>Dikarya</taxon>
        <taxon>Ascomycota</taxon>
        <taxon>Pezizomycotina</taxon>
        <taxon>Sordariomycetes</taxon>
        <taxon>Sordariomycetidae</taxon>
        <taxon>Sordariales</taxon>
        <taxon>Podosporaceae</taxon>
        <taxon>Podospora</taxon>
    </lineage>
</organism>
<dbReference type="SUPFAM" id="SSF57701">
    <property type="entry name" value="Zn2/Cys6 DNA-binding domain"/>
    <property type="match status" value="1"/>
</dbReference>
<evidence type="ECO:0000256" key="1">
    <source>
        <dbReference type="ARBA" id="ARBA00022723"/>
    </source>
</evidence>
<dbReference type="Gene3D" id="4.10.240.10">
    <property type="entry name" value="Zn(2)-C6 fungal-type DNA-binding domain"/>
    <property type="match status" value="1"/>
</dbReference>
<proteinExistence type="predicted"/>
<keyword evidence="4" id="KW-0539">Nucleus</keyword>
<dbReference type="PROSITE" id="PS00463">
    <property type="entry name" value="ZN2_CY6_FUNGAL_1"/>
    <property type="match status" value="1"/>
</dbReference>
<evidence type="ECO:0000313" key="7">
    <source>
        <dbReference type="EMBL" id="KAK4641066.1"/>
    </source>
</evidence>
<name>A0ABR0FAQ3_9PEZI</name>
<evidence type="ECO:0000256" key="4">
    <source>
        <dbReference type="ARBA" id="ARBA00023242"/>
    </source>
</evidence>
<evidence type="ECO:0000259" key="6">
    <source>
        <dbReference type="PROSITE" id="PS00463"/>
    </source>
</evidence>
<evidence type="ECO:0000256" key="3">
    <source>
        <dbReference type="ARBA" id="ARBA00023163"/>
    </source>
</evidence>
<evidence type="ECO:0000256" key="5">
    <source>
        <dbReference type="SAM" id="MobiDB-lite"/>
    </source>
</evidence>
<keyword evidence="8" id="KW-1185">Reference proteome</keyword>
<dbReference type="EMBL" id="JAFFGZ010000008">
    <property type="protein sequence ID" value="KAK4641066.1"/>
    <property type="molecule type" value="Genomic_DNA"/>
</dbReference>
<dbReference type="InterPro" id="IPR036864">
    <property type="entry name" value="Zn2-C6_fun-type_DNA-bd_sf"/>
</dbReference>
<dbReference type="SMART" id="SM00906">
    <property type="entry name" value="Fungal_trans"/>
    <property type="match status" value="1"/>
</dbReference>
<gene>
    <name evidence="7" type="ORF">QC761_609050</name>
</gene>
<feature type="domain" description="Zn(2)-C6 fungal-type" evidence="6">
    <location>
        <begin position="29"/>
        <end position="60"/>
    </location>
</feature>
<dbReference type="Proteomes" id="UP001322138">
    <property type="component" value="Unassembled WGS sequence"/>
</dbReference>
<dbReference type="InterPro" id="IPR007219">
    <property type="entry name" value="XnlR_reg_dom"/>
</dbReference>
<keyword evidence="3" id="KW-0804">Transcription</keyword>
<comment type="caution">
    <text evidence="7">The sequence shown here is derived from an EMBL/GenBank/DDBJ whole genome shotgun (WGS) entry which is preliminary data.</text>
</comment>
<keyword evidence="1" id="KW-0479">Metal-binding</keyword>
<dbReference type="InterPro" id="IPR001138">
    <property type="entry name" value="Zn2Cys6_DnaBD"/>
</dbReference>